<dbReference type="InterPro" id="IPR012341">
    <property type="entry name" value="6hp_glycosidase-like_sf"/>
</dbReference>
<keyword evidence="2" id="KW-1185">Reference proteome</keyword>
<dbReference type="Proteomes" id="UP000737171">
    <property type="component" value="Unassembled WGS sequence"/>
</dbReference>
<dbReference type="SMART" id="SM01260">
    <property type="entry name" value="LANC_like"/>
    <property type="match status" value="1"/>
</dbReference>
<comment type="caution">
    <text evidence="1">The sequence shown here is derived from an EMBL/GenBank/DDBJ whole genome shotgun (WGS) entry which is preliminary data.</text>
</comment>
<gene>
    <name evidence="1" type="ORF">HLB44_08610</name>
</gene>
<dbReference type="InterPro" id="IPR007822">
    <property type="entry name" value="LANC-like"/>
</dbReference>
<sequence>MTSLFDPARHEALAGPRWDAALARSALQRIAAEAIAAFEPGRGWPAHARDDPEAPGQRFDMLYMGSGGVIWALQHLARSGVIETPPPALLDEAQALPERNRALTTGWGYGTASYFMGDAGLMLLQHRLAPSAALADALYAVVEGNFGHPAREPLWGSPGTLIAALHMAERTGEARWRMLLQRGLEHLWQQMQFDESAGGVWLWRQDLYGKQRCFLGAAHGFVGNLYPALRGAALLDPALVARFLERGLATLEATALRDEAGRINWHGFADPALAAKALPLVQDCHGAPGVICRLAGAPRTPAWDALLLAAGELIWHAGPLAKGAGLCHGSAGNGWALLKLARRSGEERWLDRARAFAMHAIGQVEQQREKSGHGWYSLWTGDLGVALFLAACLSGDDACPTLDVF</sequence>
<dbReference type="Pfam" id="PF05147">
    <property type="entry name" value="LANC_like"/>
    <property type="match status" value="1"/>
</dbReference>
<dbReference type="EMBL" id="JABRWJ010000002">
    <property type="protein sequence ID" value="NRF67040.1"/>
    <property type="molecule type" value="Genomic_DNA"/>
</dbReference>
<dbReference type="CDD" id="cd04794">
    <property type="entry name" value="euk_LANCL"/>
    <property type="match status" value="1"/>
</dbReference>
<evidence type="ECO:0000313" key="2">
    <source>
        <dbReference type="Proteomes" id="UP000737171"/>
    </source>
</evidence>
<organism evidence="1 2">
    <name type="scientific">Pseudaquabacterium terrae</name>
    <dbReference type="NCBI Taxonomy" id="2732868"/>
    <lineage>
        <taxon>Bacteria</taxon>
        <taxon>Pseudomonadati</taxon>
        <taxon>Pseudomonadota</taxon>
        <taxon>Betaproteobacteria</taxon>
        <taxon>Burkholderiales</taxon>
        <taxon>Sphaerotilaceae</taxon>
        <taxon>Pseudaquabacterium</taxon>
    </lineage>
</organism>
<dbReference type="SUPFAM" id="SSF158745">
    <property type="entry name" value="LanC-like"/>
    <property type="match status" value="1"/>
</dbReference>
<dbReference type="PRINTS" id="PR01950">
    <property type="entry name" value="LANCSUPER"/>
</dbReference>
<reference evidence="1 2" key="1">
    <citation type="submission" date="2020-05" db="EMBL/GenBank/DDBJ databases">
        <title>Aquincola sp. isolate from soil.</title>
        <authorList>
            <person name="Han J."/>
            <person name="Kim D.-U."/>
        </authorList>
    </citation>
    <scope>NUCLEOTIDE SEQUENCE [LARGE SCALE GENOMIC DNA]</scope>
    <source>
        <strain evidence="1 2">S2</strain>
    </source>
</reference>
<dbReference type="RefSeq" id="WP_173122126.1">
    <property type="nucleotide sequence ID" value="NZ_JABRWJ010000002.1"/>
</dbReference>
<protein>
    <submittedName>
        <fullName evidence="1">Lanthionine synthetase</fullName>
    </submittedName>
</protein>
<dbReference type="PANTHER" id="PTHR12736:SF21">
    <property type="entry name" value="LANC-LIKE PROTEIN 2"/>
    <property type="match status" value="1"/>
</dbReference>
<dbReference type="PANTHER" id="PTHR12736">
    <property type="entry name" value="LANC-LIKE PROTEIN"/>
    <property type="match status" value="1"/>
</dbReference>
<evidence type="ECO:0000313" key="1">
    <source>
        <dbReference type="EMBL" id="NRF67040.1"/>
    </source>
</evidence>
<dbReference type="Gene3D" id="1.50.10.10">
    <property type="match status" value="1"/>
</dbReference>
<accession>A0ABX2EEJ3</accession>
<name>A0ABX2EEJ3_9BURK</name>
<proteinExistence type="predicted"/>